<proteinExistence type="predicted"/>
<dbReference type="Proteomes" id="UP001428341">
    <property type="component" value="Unassembled WGS sequence"/>
</dbReference>
<feature type="region of interest" description="Disordered" evidence="1">
    <location>
        <begin position="35"/>
        <end position="85"/>
    </location>
</feature>
<sequence>MLGNEMRNNVELVVTSQELVVEGEPFMLDKDQTENLQVESQSMGKDDHLTNLDEDHSKSDEEEVDKGKTKLKPNLRPENGRKAKQ</sequence>
<comment type="caution">
    <text evidence="2">The sequence shown here is derived from an EMBL/GenBank/DDBJ whole genome shotgun (WGS) entry which is preliminary data.</text>
</comment>
<reference evidence="2 3" key="1">
    <citation type="submission" date="2024-05" db="EMBL/GenBank/DDBJ databases">
        <title>Haplotype-resolved chromosome-level genome assembly of Huyou (Citrus changshanensis).</title>
        <authorList>
            <person name="Miao C."/>
            <person name="Chen W."/>
            <person name="Wu Y."/>
            <person name="Wang L."/>
            <person name="Zhao S."/>
            <person name="Grierson D."/>
            <person name="Xu C."/>
            <person name="Chen K."/>
        </authorList>
    </citation>
    <scope>NUCLEOTIDE SEQUENCE [LARGE SCALE GENOMIC DNA]</scope>
    <source>
        <strain evidence="2">01-14</strain>
        <tissue evidence="2">Leaf</tissue>
    </source>
</reference>
<gene>
    <name evidence="2" type="ORF">WN944_019118</name>
</gene>
<protein>
    <submittedName>
        <fullName evidence="2">Uncharacterized protein</fullName>
    </submittedName>
</protein>
<evidence type="ECO:0000256" key="1">
    <source>
        <dbReference type="SAM" id="MobiDB-lite"/>
    </source>
</evidence>
<keyword evidence="3" id="KW-1185">Reference proteome</keyword>
<accession>A0AAP0LY07</accession>
<dbReference type="AlphaFoldDB" id="A0AAP0LY07"/>
<organism evidence="2 3">
    <name type="scientific">Citrus x changshan-huyou</name>
    <dbReference type="NCBI Taxonomy" id="2935761"/>
    <lineage>
        <taxon>Eukaryota</taxon>
        <taxon>Viridiplantae</taxon>
        <taxon>Streptophyta</taxon>
        <taxon>Embryophyta</taxon>
        <taxon>Tracheophyta</taxon>
        <taxon>Spermatophyta</taxon>
        <taxon>Magnoliopsida</taxon>
        <taxon>eudicotyledons</taxon>
        <taxon>Gunneridae</taxon>
        <taxon>Pentapetalae</taxon>
        <taxon>rosids</taxon>
        <taxon>malvids</taxon>
        <taxon>Sapindales</taxon>
        <taxon>Rutaceae</taxon>
        <taxon>Aurantioideae</taxon>
        <taxon>Citrus</taxon>
    </lineage>
</organism>
<evidence type="ECO:0000313" key="3">
    <source>
        <dbReference type="Proteomes" id="UP001428341"/>
    </source>
</evidence>
<dbReference type="EMBL" id="JBCGBO010000007">
    <property type="protein sequence ID" value="KAK9187720.1"/>
    <property type="molecule type" value="Genomic_DNA"/>
</dbReference>
<name>A0AAP0LY07_9ROSI</name>
<evidence type="ECO:0000313" key="2">
    <source>
        <dbReference type="EMBL" id="KAK9187720.1"/>
    </source>
</evidence>
<feature type="compositionally biased region" description="Basic and acidic residues" evidence="1">
    <location>
        <begin position="44"/>
        <end position="59"/>
    </location>
</feature>